<reference evidence="1 2" key="1">
    <citation type="submission" date="2017-08" db="EMBL/GenBank/DDBJ databases">
        <title>The complete genome sequence of Maribacter sp. B1, isolated from deep-sea sediment.</title>
        <authorList>
            <person name="Wu Y.-H."/>
            <person name="Cheng H."/>
            <person name="Xu X.-W."/>
        </authorList>
    </citation>
    <scope>NUCLEOTIDE SEQUENCE [LARGE SCALE GENOMIC DNA]</scope>
    <source>
        <strain evidence="1 2">B1</strain>
    </source>
</reference>
<name>A0A223V266_9FLAO</name>
<dbReference type="Proteomes" id="UP000215244">
    <property type="component" value="Chromosome"/>
</dbReference>
<evidence type="ECO:0000313" key="2">
    <source>
        <dbReference type="Proteomes" id="UP000215244"/>
    </source>
</evidence>
<keyword evidence="2" id="KW-1185">Reference proteome</keyword>
<evidence type="ECO:0000313" key="1">
    <source>
        <dbReference type="EMBL" id="ASV29337.1"/>
    </source>
</evidence>
<accession>A0A223V266</accession>
<dbReference type="RefSeq" id="WP_094995970.1">
    <property type="nucleotide sequence ID" value="NZ_BMJL01000001.1"/>
</dbReference>
<dbReference type="AlphaFoldDB" id="A0A223V266"/>
<organism evidence="1 2">
    <name type="scientific">Maribacter cobaltidurans</name>
    <dbReference type="NCBI Taxonomy" id="1178778"/>
    <lineage>
        <taxon>Bacteria</taxon>
        <taxon>Pseudomonadati</taxon>
        <taxon>Bacteroidota</taxon>
        <taxon>Flavobacteriia</taxon>
        <taxon>Flavobacteriales</taxon>
        <taxon>Flavobacteriaceae</taxon>
        <taxon>Maribacter</taxon>
    </lineage>
</organism>
<dbReference type="EMBL" id="CP022957">
    <property type="protein sequence ID" value="ASV29337.1"/>
    <property type="molecule type" value="Genomic_DNA"/>
</dbReference>
<dbReference type="KEGG" id="marb:CJ263_03380"/>
<gene>
    <name evidence="1" type="ORF">CJ263_03380</name>
</gene>
<sequence length="159" mass="17191">MRGLKLFGFAFVAMASFLFISCETSDDSDNMGSVENVEEVKSTVSTGTWLVALFEEDGIDKTSDFSGFSFVFVASGELNAEDGETSVSGAWSITSESNSGDDDSSSDDDVDFNIFFSSPAKFAEISEDWEIVSFSSTRIELKHVSGGDGSVDRLVFEKI</sequence>
<dbReference type="PROSITE" id="PS51257">
    <property type="entry name" value="PROKAR_LIPOPROTEIN"/>
    <property type="match status" value="1"/>
</dbReference>
<protein>
    <submittedName>
        <fullName evidence="1">Uncharacterized protein</fullName>
    </submittedName>
</protein>
<proteinExistence type="predicted"/>
<dbReference type="OrthoDB" id="826659at2"/>